<feature type="region of interest" description="Disordered" evidence="1">
    <location>
        <begin position="1"/>
        <end position="25"/>
    </location>
</feature>
<gene>
    <name evidence="2" type="ORF">ACFQHW_05680</name>
</gene>
<dbReference type="EMBL" id="JBHSSM010000015">
    <property type="protein sequence ID" value="MFC6315061.1"/>
    <property type="molecule type" value="Genomic_DNA"/>
</dbReference>
<evidence type="ECO:0000313" key="3">
    <source>
        <dbReference type="Proteomes" id="UP001596310"/>
    </source>
</evidence>
<dbReference type="Proteomes" id="UP001596310">
    <property type="component" value="Unassembled WGS sequence"/>
</dbReference>
<proteinExistence type="predicted"/>
<protein>
    <submittedName>
        <fullName evidence="2">Uncharacterized protein</fullName>
    </submittedName>
</protein>
<reference evidence="3" key="1">
    <citation type="journal article" date="2019" name="Int. J. Syst. Evol. Microbiol.">
        <title>The Global Catalogue of Microorganisms (GCM) 10K type strain sequencing project: providing services to taxonomists for standard genome sequencing and annotation.</title>
        <authorList>
            <consortium name="The Broad Institute Genomics Platform"/>
            <consortium name="The Broad Institute Genome Sequencing Center for Infectious Disease"/>
            <person name="Wu L."/>
            <person name="Ma J."/>
        </authorList>
    </citation>
    <scope>NUCLEOTIDE SEQUENCE [LARGE SCALE GENOMIC DNA]</scope>
    <source>
        <strain evidence="3">CCM 8897</strain>
    </source>
</reference>
<name>A0ABW1UQ11_9LACO</name>
<organism evidence="2 3">
    <name type="scientific">Lapidilactobacillus achengensis</name>
    <dbReference type="NCBI Taxonomy" id="2486000"/>
    <lineage>
        <taxon>Bacteria</taxon>
        <taxon>Bacillati</taxon>
        <taxon>Bacillota</taxon>
        <taxon>Bacilli</taxon>
        <taxon>Lactobacillales</taxon>
        <taxon>Lactobacillaceae</taxon>
        <taxon>Lapidilactobacillus</taxon>
    </lineage>
</organism>
<evidence type="ECO:0000313" key="2">
    <source>
        <dbReference type="EMBL" id="MFC6315061.1"/>
    </source>
</evidence>
<dbReference type="RefSeq" id="WP_125596062.1">
    <property type="nucleotide sequence ID" value="NZ_JBHSSM010000015.1"/>
</dbReference>
<evidence type="ECO:0000256" key="1">
    <source>
        <dbReference type="SAM" id="MobiDB-lite"/>
    </source>
</evidence>
<feature type="compositionally biased region" description="Basic and acidic residues" evidence="1">
    <location>
        <begin position="1"/>
        <end position="17"/>
    </location>
</feature>
<keyword evidence="3" id="KW-1185">Reference proteome</keyword>
<sequence length="82" mass="9181">MVKPNEDPREDIQRQEDPSAEQLYVPTDNAENLVLAMLAISQKMSGTLPTKADFYDSLNQFGVEPTAEFLAKVHASFPELEI</sequence>
<comment type="caution">
    <text evidence="2">The sequence shown here is derived from an EMBL/GenBank/DDBJ whole genome shotgun (WGS) entry which is preliminary data.</text>
</comment>
<accession>A0ABW1UQ11</accession>